<dbReference type="Proteomes" id="UP000606008">
    <property type="component" value="Unassembled WGS sequence"/>
</dbReference>
<evidence type="ECO:0000313" key="1">
    <source>
        <dbReference type="EMBL" id="NID11830.1"/>
    </source>
</evidence>
<accession>A0ABX0QHD2</accession>
<protein>
    <submittedName>
        <fullName evidence="1">Uncharacterized protein</fullName>
    </submittedName>
</protein>
<sequence length="281" mass="30202">MERNYIPIKHLKTNSLIFFFLFVSVTSLAQSLGGTSWQGTLASAQNQSLMYPATVTFRVEGTQLTGSVIMESQGVKDLYVLQGMTQGGQAAGTATYPKDGAVFQFEAQLNGAQLAFAVGLNNTPIMTGTLFRLGAGGRAAAPQARTNVPSQQRAATAPSAKRLTSGIAAQLDGLLRGRRLLFMKTGNGLAQKWFYDLCSNGTYIYSDDTSYSSYGGGGDFSAYTRDGGSGTWRVGLEGNVVYLELRPHNGQPSVYGLSPGEQGEIHLQGRRYFLTTNQSCR</sequence>
<reference evidence="2" key="2">
    <citation type="submission" date="2023-07" db="EMBL/GenBank/DDBJ databases">
        <authorList>
            <person name="Jung D.-H."/>
        </authorList>
    </citation>
    <scope>NUCLEOTIDE SEQUENCE [LARGE SCALE GENOMIC DNA]</scope>
    <source>
        <strain evidence="2">JA-25</strain>
    </source>
</reference>
<organism evidence="1 2">
    <name type="scientific">Fibrivirga algicola</name>
    <dbReference type="NCBI Taxonomy" id="2950420"/>
    <lineage>
        <taxon>Bacteria</taxon>
        <taxon>Pseudomonadati</taxon>
        <taxon>Bacteroidota</taxon>
        <taxon>Cytophagia</taxon>
        <taxon>Cytophagales</taxon>
        <taxon>Spirosomataceae</taxon>
        <taxon>Fibrivirga</taxon>
    </lineage>
</organism>
<proteinExistence type="predicted"/>
<dbReference type="RefSeq" id="WP_085411679.1">
    <property type="nucleotide sequence ID" value="NZ_WAEL01000006.1"/>
</dbReference>
<evidence type="ECO:0000313" key="2">
    <source>
        <dbReference type="Proteomes" id="UP000606008"/>
    </source>
</evidence>
<comment type="caution">
    <text evidence="1">The sequence shown here is derived from an EMBL/GenBank/DDBJ whole genome shotgun (WGS) entry which is preliminary data.</text>
</comment>
<keyword evidence="2" id="KW-1185">Reference proteome</keyword>
<reference evidence="2" key="1">
    <citation type="submission" date="2019-09" db="EMBL/GenBank/DDBJ databases">
        <authorList>
            <person name="Jung D.-H."/>
        </authorList>
    </citation>
    <scope>NUCLEOTIDE SEQUENCE [LARGE SCALE GENOMIC DNA]</scope>
    <source>
        <strain evidence="2">JA-25</strain>
    </source>
</reference>
<dbReference type="EMBL" id="WAEL01000006">
    <property type="protein sequence ID" value="NID11830.1"/>
    <property type="molecule type" value="Genomic_DNA"/>
</dbReference>
<gene>
    <name evidence="1" type="ORF">F7231_16775</name>
</gene>
<name>A0ABX0QHD2_9BACT</name>